<evidence type="ECO:0000313" key="2">
    <source>
        <dbReference type="EMBL" id="MBE9374691.1"/>
    </source>
</evidence>
<evidence type="ECO:0000256" key="1">
    <source>
        <dbReference type="SAM" id="MobiDB-lite"/>
    </source>
</evidence>
<dbReference type="Proteomes" id="UP000598360">
    <property type="component" value="Unassembled WGS sequence"/>
</dbReference>
<evidence type="ECO:0000313" key="3">
    <source>
        <dbReference type="Proteomes" id="UP000598360"/>
    </source>
</evidence>
<keyword evidence="3" id="KW-1185">Reference proteome</keyword>
<comment type="caution">
    <text evidence="2">The sequence shown here is derived from an EMBL/GenBank/DDBJ whole genome shotgun (WGS) entry which is preliminary data.</text>
</comment>
<dbReference type="AlphaFoldDB" id="A0A929FXH6"/>
<sequence>MRTAFIHGETEQFAAAKAELITRCSGHADGEDIAPQASCLLDGKFARDGLLTWWSTEDVQRYLLRWAPRELQVPDFSAAPRFLHVWLDFLQEEGLLDTPDTADELHEAVEELTAAHKAAMADPGEWGADKFWSATMLEFGLDTGDPESVIGFMTGVESGEIDVDTDLAEQIEERDDAAEPPAVWLPPVVLPEDDPQQAEAEHTEALARASAVVEWIGSGRELDSDVSELAEKLGIDGFETGVLLEWVRHAGLVRVAGERLVPSVLAQPLLAEPGLLWDGLWRGVQQLADVLAEPLDELTDPAEAFSDVLGSMLTVLYVRDEPVSAEVLTEAAADLLAAGADDEEDEADEDTDEEAPEAGVDEVREVVRPLLSLWSALGAVRAMPDADDPAESEVFELTPLGLGAARASLRESGYRAPVAEELIPHSAEVVALVAADADGDALGVLVPGWIEFRGAEQAAEQLAGLLRRVDDPGIRITALWLLEQVGAPGVAAAAGLAEDPVAGHAVRVWLQGRQEGPEVRLEADDELLFVLDGMTAVAGDSPETVLEEFQEWTVDQQLAVVEKLPSTGHAGAGLLLGVLAELHPEERVARAADAALSRVSGAGVA</sequence>
<reference evidence="2" key="1">
    <citation type="submission" date="2020-10" db="EMBL/GenBank/DDBJ databases">
        <title>Diversity and distribution of actinomycetes associated with coral in the coast of Hainan.</title>
        <authorList>
            <person name="Li F."/>
        </authorList>
    </citation>
    <scope>NUCLEOTIDE SEQUENCE</scope>
    <source>
        <strain evidence="2">HNM0983</strain>
    </source>
</reference>
<protein>
    <submittedName>
        <fullName evidence="2">Uncharacterized protein</fullName>
    </submittedName>
</protein>
<proteinExistence type="predicted"/>
<accession>A0A929FXH6</accession>
<dbReference type="RefSeq" id="WP_193928140.1">
    <property type="nucleotide sequence ID" value="NZ_JADEYC010000015.1"/>
</dbReference>
<feature type="region of interest" description="Disordered" evidence="1">
    <location>
        <begin position="340"/>
        <end position="359"/>
    </location>
</feature>
<name>A0A929FXH6_9PSEU</name>
<organism evidence="2 3">
    <name type="scientific">Saccharopolyspora montiporae</name>
    <dbReference type="NCBI Taxonomy" id="2781240"/>
    <lineage>
        <taxon>Bacteria</taxon>
        <taxon>Bacillati</taxon>
        <taxon>Actinomycetota</taxon>
        <taxon>Actinomycetes</taxon>
        <taxon>Pseudonocardiales</taxon>
        <taxon>Pseudonocardiaceae</taxon>
        <taxon>Saccharopolyspora</taxon>
    </lineage>
</organism>
<gene>
    <name evidence="2" type="ORF">IQ251_09550</name>
</gene>
<dbReference type="EMBL" id="JADEYC010000015">
    <property type="protein sequence ID" value="MBE9374691.1"/>
    <property type="molecule type" value="Genomic_DNA"/>
</dbReference>